<feature type="compositionally biased region" description="Low complexity" evidence="1">
    <location>
        <begin position="30"/>
        <end position="43"/>
    </location>
</feature>
<evidence type="ECO:0008006" key="5">
    <source>
        <dbReference type="Google" id="ProtNLM"/>
    </source>
</evidence>
<protein>
    <recommendedName>
        <fullName evidence="5">Antigen I/II N-terminal domain-containing protein</fullName>
    </recommendedName>
</protein>
<proteinExistence type="predicted"/>
<feature type="region of interest" description="Disordered" evidence="1">
    <location>
        <begin position="30"/>
        <end position="62"/>
    </location>
</feature>
<evidence type="ECO:0000256" key="1">
    <source>
        <dbReference type="SAM" id="MobiDB-lite"/>
    </source>
</evidence>
<feature type="signal peptide" evidence="2">
    <location>
        <begin position="1"/>
        <end position="21"/>
    </location>
</feature>
<dbReference type="RefSeq" id="WP_161744480.1">
    <property type="nucleotide sequence ID" value="NZ_JAAAMV010000013.1"/>
</dbReference>
<dbReference type="EMBL" id="JAAAMV010000013">
    <property type="protein sequence ID" value="NBD25671.1"/>
    <property type="molecule type" value="Genomic_DNA"/>
</dbReference>
<name>A0ABW9XT11_9BACL</name>
<accession>A0ABW9XT11</accession>
<feature type="chain" id="PRO_5047504340" description="Antigen I/II N-terminal domain-containing protein" evidence="2">
    <location>
        <begin position="22"/>
        <end position="230"/>
    </location>
</feature>
<evidence type="ECO:0000313" key="3">
    <source>
        <dbReference type="EMBL" id="NBD25671.1"/>
    </source>
</evidence>
<evidence type="ECO:0000256" key="2">
    <source>
        <dbReference type="SAM" id="SignalP"/>
    </source>
</evidence>
<evidence type="ECO:0000313" key="4">
    <source>
        <dbReference type="Proteomes" id="UP000665561"/>
    </source>
</evidence>
<comment type="caution">
    <text evidence="3">The sequence shown here is derived from an EMBL/GenBank/DDBJ whole genome shotgun (WGS) entry which is preliminary data.</text>
</comment>
<keyword evidence="2" id="KW-0732">Signal</keyword>
<keyword evidence="4" id="KW-1185">Reference proteome</keyword>
<dbReference type="Proteomes" id="UP000665561">
    <property type="component" value="Unassembled WGS sequence"/>
</dbReference>
<reference evidence="3 4" key="1">
    <citation type="submission" date="2020-01" db="EMBL/GenBank/DDBJ databases">
        <title>Paenibacillus soybeanensis sp. nov. isolated from the nodules of soybean (Glycine max(L.) Merr).</title>
        <authorList>
            <person name="Wang H."/>
        </authorList>
    </citation>
    <scope>NUCLEOTIDE SEQUENCE [LARGE SCALE GENOMIC DNA]</scope>
    <source>
        <strain evidence="3 4">T1</strain>
    </source>
</reference>
<dbReference type="PROSITE" id="PS51257">
    <property type="entry name" value="PROKAR_LIPOPROTEIN"/>
    <property type="match status" value="1"/>
</dbReference>
<sequence>MKKAITAFALGAVLLAGCSNAASNDKAANEAAANVQPADAPAENDANQADAAGTEEAVGDEQQIEVDKGLLNAEVTLPASFFEGEDQTSESIIADAKSKGVKDVTKNADGSYTYKMSKSVYNDMLKDAEKSVLDYAATLTDGQTFKSIRSVDHNKSLSEFTLTVDKAAFEGGFDGFAGLSLGMSAMMYQAFNGTAPDKYKVTINYKDAGTKEVFDTVVYPDALKDLQASE</sequence>
<organism evidence="3 4">
    <name type="scientific">Paenibacillus glycinis</name>
    <dbReference type="NCBI Taxonomy" id="2697035"/>
    <lineage>
        <taxon>Bacteria</taxon>
        <taxon>Bacillati</taxon>
        <taxon>Bacillota</taxon>
        <taxon>Bacilli</taxon>
        <taxon>Bacillales</taxon>
        <taxon>Paenibacillaceae</taxon>
        <taxon>Paenibacillus</taxon>
    </lineage>
</organism>
<gene>
    <name evidence="3" type="ORF">GT019_17505</name>
</gene>